<dbReference type="AlphaFoldDB" id="A0A2U8FEX5"/>
<evidence type="ECO:0000256" key="5">
    <source>
        <dbReference type="SAM" id="Phobius"/>
    </source>
</evidence>
<organism evidence="6 7">
    <name type="scientific">Helicobacter apodemus</name>
    <dbReference type="NCBI Taxonomy" id="135569"/>
    <lineage>
        <taxon>Bacteria</taxon>
        <taxon>Pseudomonadati</taxon>
        <taxon>Campylobacterota</taxon>
        <taxon>Epsilonproteobacteria</taxon>
        <taxon>Campylobacterales</taxon>
        <taxon>Helicobacteraceae</taxon>
        <taxon>Helicobacter</taxon>
    </lineage>
</organism>
<dbReference type="EMBL" id="CP021886">
    <property type="protein sequence ID" value="AWI34830.1"/>
    <property type="molecule type" value="Genomic_DNA"/>
</dbReference>
<dbReference type="InterPro" id="IPR004695">
    <property type="entry name" value="SLAC1/Mae1/Ssu1/TehA"/>
</dbReference>
<accession>A0A2U8FEX5</accession>
<evidence type="ECO:0000256" key="3">
    <source>
        <dbReference type="ARBA" id="ARBA00022989"/>
    </source>
</evidence>
<dbReference type="GO" id="GO:0005886">
    <property type="term" value="C:plasma membrane"/>
    <property type="evidence" value="ECO:0007669"/>
    <property type="project" value="TreeGrafter"/>
</dbReference>
<dbReference type="RefSeq" id="WP_108911606.1">
    <property type="nucleotide sequence ID" value="NZ_CP021886.1"/>
</dbReference>
<feature type="transmembrane region" description="Helical" evidence="5">
    <location>
        <begin position="138"/>
        <end position="162"/>
    </location>
</feature>
<evidence type="ECO:0000313" key="7">
    <source>
        <dbReference type="Proteomes" id="UP000244890"/>
    </source>
</evidence>
<dbReference type="OrthoDB" id="309023at2"/>
<evidence type="ECO:0008006" key="8">
    <source>
        <dbReference type="Google" id="ProtNLM"/>
    </source>
</evidence>
<dbReference type="PANTHER" id="PTHR37955">
    <property type="entry name" value="TELLURITE RESISTANCE PROTEIN TEHA"/>
    <property type="match status" value="1"/>
</dbReference>
<dbReference type="GO" id="GO:0046583">
    <property type="term" value="F:monoatomic cation efflux transmembrane transporter activity"/>
    <property type="evidence" value="ECO:0007669"/>
    <property type="project" value="TreeGrafter"/>
</dbReference>
<keyword evidence="3 5" id="KW-1133">Transmembrane helix</keyword>
<proteinExistence type="predicted"/>
<dbReference type="Gene3D" id="1.50.10.150">
    <property type="entry name" value="Voltage-dependent anion channel"/>
    <property type="match status" value="1"/>
</dbReference>
<dbReference type="Proteomes" id="UP000244890">
    <property type="component" value="Chromosome"/>
</dbReference>
<feature type="transmembrane region" description="Helical" evidence="5">
    <location>
        <begin position="71"/>
        <end position="93"/>
    </location>
</feature>
<reference evidence="6 7" key="1">
    <citation type="submission" date="2017-06" db="EMBL/GenBank/DDBJ databases">
        <title>Complete genome of Helicobacter apodemus.</title>
        <authorList>
            <person name="Cho S."/>
        </authorList>
    </citation>
    <scope>NUCLEOTIDE SEQUENCE [LARGE SCALE GENOMIC DNA]</scope>
    <source>
        <strain evidence="7">SNUVETPUB-15-01</strain>
    </source>
</reference>
<evidence type="ECO:0000313" key="6">
    <source>
        <dbReference type="EMBL" id="AWI34830.1"/>
    </source>
</evidence>
<evidence type="ECO:0000256" key="4">
    <source>
        <dbReference type="ARBA" id="ARBA00023136"/>
    </source>
</evidence>
<evidence type="ECO:0000256" key="1">
    <source>
        <dbReference type="ARBA" id="ARBA00004141"/>
    </source>
</evidence>
<feature type="transmembrane region" description="Helical" evidence="5">
    <location>
        <begin position="312"/>
        <end position="329"/>
    </location>
</feature>
<name>A0A2U8FEX5_9HELI</name>
<dbReference type="PANTHER" id="PTHR37955:SF1">
    <property type="entry name" value="DEP DOMAIN-CONTAINING PROTEIN"/>
    <property type="match status" value="1"/>
</dbReference>
<gene>
    <name evidence="6" type="ORF">CDV25_08690</name>
</gene>
<dbReference type="InterPro" id="IPR052951">
    <property type="entry name" value="Tellurite_res_ion_channel"/>
</dbReference>
<dbReference type="InterPro" id="IPR038665">
    <property type="entry name" value="Voltage-dep_anion_channel_sf"/>
</dbReference>
<keyword evidence="2 5" id="KW-0812">Transmembrane</keyword>
<dbReference type="KEGG" id="had:CDV25_08690"/>
<feature type="transmembrane region" description="Helical" evidence="5">
    <location>
        <begin position="174"/>
        <end position="195"/>
    </location>
</feature>
<evidence type="ECO:0000256" key="2">
    <source>
        <dbReference type="ARBA" id="ARBA00022692"/>
    </source>
</evidence>
<sequence>MPQEQPMQEIPNKKLSSLPVSFFGACMGLSAMGVAWYAMSNFSLLYSTDSQHNLTYIPQPSFIISPSFADMLSLIFALLAIVVFIMLSIAYTIKLITSFESCKQEFLSPITRPFFATICITLLLLPFTLQRLEIPEIISFIIWIMGAISMLIFSVHIVQFWICHKFELSDITPAWIIPVVGLLDLPLALPLFSQFDVMPDVGFLISIFCLAVGFAFTILLCTLIFARIVFFAKLPDKLMPTLVILLAPFGAGVGAYMVFISMQALTLGENSLGFLAMDSTPYILFLIGLFLFFALLPQIIQIKKCCPFRISWWAISFPLAAICIANIRINTEILEFPKSFALLTSPLINIETIFSFFSTSLLIFTTLVFIWLIVRTLVGLLKGELQNLS</sequence>
<protein>
    <recommendedName>
        <fullName evidence="8">C4-dicarboxylate ABC transporter</fullName>
    </recommendedName>
</protein>
<feature type="transmembrane region" description="Helical" evidence="5">
    <location>
        <begin position="20"/>
        <end position="39"/>
    </location>
</feature>
<feature type="transmembrane region" description="Helical" evidence="5">
    <location>
        <begin position="242"/>
        <end position="262"/>
    </location>
</feature>
<comment type="subcellular location">
    <subcellularLocation>
        <location evidence="1">Membrane</location>
        <topology evidence="1">Multi-pass membrane protein</topology>
    </subcellularLocation>
</comment>
<feature type="transmembrane region" description="Helical" evidence="5">
    <location>
        <begin position="282"/>
        <end position="300"/>
    </location>
</feature>
<dbReference type="Pfam" id="PF03595">
    <property type="entry name" value="SLAC1"/>
    <property type="match status" value="1"/>
</dbReference>
<feature type="transmembrane region" description="Helical" evidence="5">
    <location>
        <begin position="201"/>
        <end position="230"/>
    </location>
</feature>
<feature type="transmembrane region" description="Helical" evidence="5">
    <location>
        <begin position="353"/>
        <end position="374"/>
    </location>
</feature>
<feature type="transmembrane region" description="Helical" evidence="5">
    <location>
        <begin position="114"/>
        <end position="132"/>
    </location>
</feature>
<keyword evidence="4 5" id="KW-0472">Membrane</keyword>